<organism evidence="12">
    <name type="scientific">uncultured bacterium</name>
    <name type="common">gcode 4</name>
    <dbReference type="NCBI Taxonomy" id="1234023"/>
    <lineage>
        <taxon>Bacteria</taxon>
        <taxon>environmental samples</taxon>
    </lineage>
</organism>
<dbReference type="InterPro" id="IPR004014">
    <property type="entry name" value="ATPase_P-typ_cation-transptr_N"/>
</dbReference>
<dbReference type="InterPro" id="IPR023214">
    <property type="entry name" value="HAD_sf"/>
</dbReference>
<dbReference type="GO" id="GO:1902600">
    <property type="term" value="P:proton transmembrane transport"/>
    <property type="evidence" value="ECO:0007669"/>
    <property type="project" value="TreeGrafter"/>
</dbReference>
<feature type="domain" description="Cation-transporting P-type ATPase N-terminal" evidence="11">
    <location>
        <begin position="8"/>
        <end position="81"/>
    </location>
</feature>
<dbReference type="Pfam" id="PF00690">
    <property type="entry name" value="Cation_ATPase_N"/>
    <property type="match status" value="1"/>
</dbReference>
<dbReference type="InterPro" id="IPR006068">
    <property type="entry name" value="ATPase_P-typ_cation-transptr_C"/>
</dbReference>
<dbReference type="GO" id="GO:0005524">
    <property type="term" value="F:ATP binding"/>
    <property type="evidence" value="ECO:0007669"/>
    <property type="project" value="UniProtKB-KW"/>
</dbReference>
<protein>
    <recommendedName>
        <fullName evidence="11">Cation-transporting P-type ATPase N-terminal domain-containing protein</fullName>
    </recommendedName>
</protein>
<evidence type="ECO:0000313" key="12">
    <source>
        <dbReference type="EMBL" id="EKD24700.1"/>
    </source>
</evidence>
<accession>K1X3S7</accession>
<dbReference type="SFLD" id="SFLDF00027">
    <property type="entry name" value="p-type_atpase"/>
    <property type="match status" value="1"/>
</dbReference>
<comment type="subcellular location">
    <subcellularLocation>
        <location evidence="1">Cell membrane</location>
        <topology evidence="1">Multi-pass membrane protein</topology>
    </subcellularLocation>
</comment>
<feature type="transmembrane region" description="Helical" evidence="10">
    <location>
        <begin position="249"/>
        <end position="269"/>
    </location>
</feature>
<dbReference type="Gene3D" id="3.40.50.1000">
    <property type="entry name" value="HAD superfamily/HAD-like"/>
    <property type="match status" value="1"/>
</dbReference>
<dbReference type="SMART" id="SM00831">
    <property type="entry name" value="Cation_ATPase_N"/>
    <property type="match status" value="1"/>
</dbReference>
<dbReference type="PANTHER" id="PTHR43294">
    <property type="entry name" value="SODIUM/POTASSIUM-TRANSPORTING ATPASE SUBUNIT ALPHA"/>
    <property type="match status" value="1"/>
</dbReference>
<feature type="transmembrane region" description="Helical" evidence="10">
    <location>
        <begin position="883"/>
        <end position="907"/>
    </location>
</feature>
<dbReference type="SUPFAM" id="SSF81665">
    <property type="entry name" value="Calcium ATPase, transmembrane domain M"/>
    <property type="match status" value="1"/>
</dbReference>
<comment type="caution">
    <text evidence="12">The sequence shown here is derived from an EMBL/GenBank/DDBJ whole genome shotgun (WGS) entry which is preliminary data.</text>
</comment>
<dbReference type="GO" id="GO:0016887">
    <property type="term" value="F:ATP hydrolysis activity"/>
    <property type="evidence" value="ECO:0007669"/>
    <property type="project" value="InterPro"/>
</dbReference>
<dbReference type="InterPro" id="IPR018303">
    <property type="entry name" value="ATPase_P-typ_P_site"/>
</dbReference>
<feature type="transmembrane region" description="Helical" evidence="10">
    <location>
        <begin position="860"/>
        <end position="877"/>
    </location>
</feature>
<dbReference type="SUPFAM" id="SSF81660">
    <property type="entry name" value="Metal cation-transporting ATPase, ATP-binding domain N"/>
    <property type="match status" value="1"/>
</dbReference>
<dbReference type="SUPFAM" id="SSF81653">
    <property type="entry name" value="Calcium ATPase, transduction domain A"/>
    <property type="match status" value="1"/>
</dbReference>
<dbReference type="InterPro" id="IPR023298">
    <property type="entry name" value="ATPase_P-typ_TM_dom_sf"/>
</dbReference>
<evidence type="ECO:0000256" key="3">
    <source>
        <dbReference type="ARBA" id="ARBA00022475"/>
    </source>
</evidence>
<dbReference type="Gene3D" id="3.40.1110.10">
    <property type="entry name" value="Calcium-transporting ATPase, cytoplasmic domain N"/>
    <property type="match status" value="1"/>
</dbReference>
<keyword evidence="5" id="KW-0547">Nucleotide-binding</keyword>
<sequence length="922" mass="104863">MERPKELQYYKLSIEDALSDLQTSFEGLGKEAVGMREKIYGKNTLIWLKKQPFIFKFFKQFKDILIILLIVSDVISLYLQDFKWATILTFIILINAIIGYIQEDKAERIMESLKKMLHPNAKVKRNSTMIEELAEELVPWDIVYIEEWDSIPADMRIIQESEFQTNDFSLTGESNPQNKFTHEIAGDVLLSERNNCVRMGTTVATGFAWCVVFRTGMNTELGRIANLAEEQVPEDTPLQTEMKNIAKKLTIGTLILSVILMIVAILAHFTRNEAFIFVIGISASMIPQGLPAQVSIALSLAAGRLAKNNALVKQLASVETLWCINVICTDKTGTLTKNEMTVKHILLGFHIYDVEGDGYEPLGKILNPETQRPIDSTFIFIRKHFFNTLFLASNAKINLPDDEHLTRYTIGDPTEGALVSLAQKAWHNTETLGKLYTEIHQYGFDSVRKMMSSVRIVDEKKYLYVKGSPSAIIERCTQIYDGKKIRKITEEDKDQIEKYVEENANNAMRNISFAYKPLETYDAWSKWQDMEKDLIYLWCTSIIDPPREEVFAAIKSANEAKIKIIMITGDYELTAEAIAKHIGLEDGEKLIMVTGEKLTNMSDIQLVETLQKPVPIIFSRTSPEDKLRIVNLLRKTHNIVAVTGDGINDAPALRSANIWVAMGKIGTDVAKNASEIVLLDDSFHTLVYAIREGRIIFQNLKKIILACITSNGGELFTVLPSLWMTAFFGLPMAINPFQILAIDMIWEMWPLTALARDPAQKDLMKKWPRNVADHVIDKTAIIDLIISGVLMWGIAFTNYMLYFLTHGFTIYSFNTTTPYYAIATSVTYTSILFCQFANILSRRAGTDSVFTSYLRSNKKLLFAFWISITCIIVLIYGPVIHTYFAFGTMSITDRLFPIGGGMVFLLIREMQKYYKRRRIQRN</sequence>
<dbReference type="Pfam" id="PF13246">
    <property type="entry name" value="Cation_ATPase"/>
    <property type="match status" value="1"/>
</dbReference>
<dbReference type="PRINTS" id="PR00119">
    <property type="entry name" value="CATATPASE"/>
</dbReference>
<dbReference type="PANTHER" id="PTHR43294:SF21">
    <property type="entry name" value="CATION TRANSPORTING ATPASE"/>
    <property type="match status" value="1"/>
</dbReference>
<dbReference type="PRINTS" id="PR00121">
    <property type="entry name" value="NAKATPASE"/>
</dbReference>
<keyword evidence="6" id="KW-0067">ATP-binding</keyword>
<dbReference type="PROSITE" id="PS00154">
    <property type="entry name" value="ATPASE_E1_E2"/>
    <property type="match status" value="1"/>
</dbReference>
<dbReference type="GO" id="GO:0005391">
    <property type="term" value="F:P-type sodium:potassium-exchanging transporter activity"/>
    <property type="evidence" value="ECO:0007669"/>
    <property type="project" value="TreeGrafter"/>
</dbReference>
<comment type="similarity">
    <text evidence="2">Belongs to the cation transport ATPase (P-type) (TC 3.A.3) family. Type IIA subfamily.</text>
</comment>
<evidence type="ECO:0000256" key="10">
    <source>
        <dbReference type="SAM" id="Phobius"/>
    </source>
</evidence>
<dbReference type="InterPro" id="IPR023299">
    <property type="entry name" value="ATPase_P-typ_cyto_dom_N"/>
</dbReference>
<dbReference type="GO" id="GO:0005886">
    <property type="term" value="C:plasma membrane"/>
    <property type="evidence" value="ECO:0007669"/>
    <property type="project" value="UniProtKB-SubCell"/>
</dbReference>
<evidence type="ECO:0000256" key="2">
    <source>
        <dbReference type="ARBA" id="ARBA00005675"/>
    </source>
</evidence>
<dbReference type="GO" id="GO:0030007">
    <property type="term" value="P:intracellular potassium ion homeostasis"/>
    <property type="evidence" value="ECO:0007669"/>
    <property type="project" value="TreeGrafter"/>
</dbReference>
<dbReference type="GO" id="GO:0006883">
    <property type="term" value="P:intracellular sodium ion homeostasis"/>
    <property type="evidence" value="ECO:0007669"/>
    <property type="project" value="TreeGrafter"/>
</dbReference>
<dbReference type="InterPro" id="IPR044492">
    <property type="entry name" value="P_typ_ATPase_HD_dom"/>
</dbReference>
<feature type="transmembrane region" description="Helical" evidence="10">
    <location>
        <begin position="775"/>
        <end position="799"/>
    </location>
</feature>
<dbReference type="GO" id="GO:1990573">
    <property type="term" value="P:potassium ion import across plasma membrane"/>
    <property type="evidence" value="ECO:0007669"/>
    <property type="project" value="TreeGrafter"/>
</dbReference>
<dbReference type="GO" id="GO:0036376">
    <property type="term" value="P:sodium ion export across plasma membrane"/>
    <property type="evidence" value="ECO:0007669"/>
    <property type="project" value="TreeGrafter"/>
</dbReference>
<evidence type="ECO:0000256" key="8">
    <source>
        <dbReference type="ARBA" id="ARBA00022989"/>
    </source>
</evidence>
<feature type="transmembrane region" description="Helical" evidence="10">
    <location>
        <begin position="819"/>
        <end position="840"/>
    </location>
</feature>
<dbReference type="InterPro" id="IPR036412">
    <property type="entry name" value="HAD-like_sf"/>
</dbReference>
<dbReference type="SFLD" id="SFLDG00002">
    <property type="entry name" value="C1.7:_P-type_atpase_like"/>
    <property type="match status" value="1"/>
</dbReference>
<evidence type="ECO:0000256" key="1">
    <source>
        <dbReference type="ARBA" id="ARBA00004651"/>
    </source>
</evidence>
<dbReference type="EMBL" id="AMFJ01036175">
    <property type="protein sequence ID" value="EKD24700.1"/>
    <property type="molecule type" value="Genomic_DNA"/>
</dbReference>
<dbReference type="Pfam" id="PF00122">
    <property type="entry name" value="E1-E2_ATPase"/>
    <property type="match status" value="1"/>
</dbReference>
<feature type="transmembrane region" description="Helical" evidence="10">
    <location>
        <begin position="84"/>
        <end position="101"/>
    </location>
</feature>
<keyword evidence="7" id="KW-1278">Translocase</keyword>
<dbReference type="NCBIfam" id="TIGR01494">
    <property type="entry name" value="ATPase_P-type"/>
    <property type="match status" value="2"/>
</dbReference>
<name>K1X3S7_9BACT</name>
<evidence type="ECO:0000256" key="4">
    <source>
        <dbReference type="ARBA" id="ARBA00022692"/>
    </source>
</evidence>
<keyword evidence="9 10" id="KW-0472">Membrane</keyword>
<evidence type="ECO:0000259" key="11">
    <source>
        <dbReference type="SMART" id="SM00831"/>
    </source>
</evidence>
<keyword evidence="3" id="KW-1003">Cell membrane</keyword>
<dbReference type="InterPro" id="IPR008250">
    <property type="entry name" value="ATPase_P-typ_transduc_dom_A_sf"/>
</dbReference>
<gene>
    <name evidence="12" type="ORF">ACD_80C00168G0011</name>
</gene>
<dbReference type="Gene3D" id="2.70.150.10">
    <property type="entry name" value="Calcium-transporting ATPase, cytoplasmic transduction domain A"/>
    <property type="match status" value="1"/>
</dbReference>
<feature type="transmembrane region" description="Helical" evidence="10">
    <location>
        <begin position="61"/>
        <end position="78"/>
    </location>
</feature>
<proteinExistence type="inferred from homology"/>
<evidence type="ECO:0000256" key="5">
    <source>
        <dbReference type="ARBA" id="ARBA00022741"/>
    </source>
</evidence>
<reference evidence="12" key="1">
    <citation type="journal article" date="2012" name="Science">
        <title>Fermentation, hydrogen, and sulfur metabolism in multiple uncultivated bacterial phyla.</title>
        <authorList>
            <person name="Wrighton K.C."/>
            <person name="Thomas B.C."/>
            <person name="Sharon I."/>
            <person name="Miller C.S."/>
            <person name="Castelle C.J."/>
            <person name="VerBerkmoes N.C."/>
            <person name="Wilkins M.J."/>
            <person name="Hettich R.L."/>
            <person name="Lipton M.S."/>
            <person name="Williams K.H."/>
            <person name="Long P.E."/>
            <person name="Banfield J.F."/>
        </authorList>
    </citation>
    <scope>NUCLEOTIDE SEQUENCE [LARGE SCALE GENOMIC DNA]</scope>
</reference>
<evidence type="ECO:0000256" key="9">
    <source>
        <dbReference type="ARBA" id="ARBA00023136"/>
    </source>
</evidence>
<dbReference type="InterPro" id="IPR050510">
    <property type="entry name" value="Cation_transp_ATPase_P-type"/>
</dbReference>
<keyword evidence="4 10" id="KW-0812">Transmembrane</keyword>
<dbReference type="Gene3D" id="1.20.1110.10">
    <property type="entry name" value="Calcium-transporting ATPase, transmembrane domain"/>
    <property type="match status" value="1"/>
</dbReference>
<keyword evidence="8 10" id="KW-1133">Transmembrane helix</keyword>
<evidence type="ECO:0000256" key="7">
    <source>
        <dbReference type="ARBA" id="ARBA00022967"/>
    </source>
</evidence>
<dbReference type="InterPro" id="IPR001757">
    <property type="entry name" value="P_typ_ATPase"/>
</dbReference>
<dbReference type="InterPro" id="IPR059000">
    <property type="entry name" value="ATPase_P-type_domA"/>
</dbReference>
<evidence type="ECO:0000256" key="6">
    <source>
        <dbReference type="ARBA" id="ARBA00022840"/>
    </source>
</evidence>
<dbReference type="SFLD" id="SFLDS00003">
    <property type="entry name" value="Haloacid_Dehalogenase"/>
    <property type="match status" value="1"/>
</dbReference>
<dbReference type="AlphaFoldDB" id="K1X3S7"/>
<dbReference type="Pfam" id="PF00689">
    <property type="entry name" value="Cation_ATPase_C"/>
    <property type="match status" value="1"/>
</dbReference>
<dbReference type="SUPFAM" id="SSF56784">
    <property type="entry name" value="HAD-like"/>
    <property type="match status" value="1"/>
</dbReference>